<dbReference type="PANTHER" id="PTHR34220:SF7">
    <property type="entry name" value="SENSOR HISTIDINE KINASE YPDA"/>
    <property type="match status" value="1"/>
</dbReference>
<protein>
    <submittedName>
        <fullName evidence="3">Histidine kinase</fullName>
    </submittedName>
</protein>
<dbReference type="EMBL" id="FQUX01000008">
    <property type="protein sequence ID" value="SHF86725.1"/>
    <property type="molecule type" value="Genomic_DNA"/>
</dbReference>
<keyword evidence="1" id="KW-0472">Membrane</keyword>
<reference evidence="4" key="1">
    <citation type="submission" date="2016-11" db="EMBL/GenBank/DDBJ databases">
        <authorList>
            <person name="Varghese N."/>
            <person name="Submissions S."/>
        </authorList>
    </citation>
    <scope>NUCLEOTIDE SEQUENCE [LARGE SCALE GENOMIC DNA]</scope>
    <source>
        <strain evidence="4">DSM 17539</strain>
    </source>
</reference>
<feature type="domain" description="Signal transduction histidine kinase internal region" evidence="2">
    <location>
        <begin position="163"/>
        <end position="239"/>
    </location>
</feature>
<feature type="transmembrane region" description="Helical" evidence="1">
    <location>
        <begin position="84"/>
        <end position="102"/>
    </location>
</feature>
<keyword evidence="4" id="KW-1185">Reference proteome</keyword>
<keyword evidence="3" id="KW-0808">Transferase</keyword>
<accession>A0A1M5F5J0</accession>
<gene>
    <name evidence="3" type="ORF">SAMN03080594_108153</name>
</gene>
<keyword evidence="1" id="KW-1133">Transmembrane helix</keyword>
<feature type="transmembrane region" description="Helical" evidence="1">
    <location>
        <begin position="12"/>
        <end position="29"/>
    </location>
</feature>
<dbReference type="AlphaFoldDB" id="A0A1M5F5J0"/>
<keyword evidence="1" id="KW-0812">Transmembrane</keyword>
<dbReference type="GO" id="GO:0016020">
    <property type="term" value="C:membrane"/>
    <property type="evidence" value="ECO:0007669"/>
    <property type="project" value="InterPro"/>
</dbReference>
<evidence type="ECO:0000259" key="2">
    <source>
        <dbReference type="Pfam" id="PF06580"/>
    </source>
</evidence>
<dbReference type="Proteomes" id="UP000184406">
    <property type="component" value="Unassembled WGS sequence"/>
</dbReference>
<dbReference type="Pfam" id="PF06580">
    <property type="entry name" value="His_kinase"/>
    <property type="match status" value="1"/>
</dbReference>
<evidence type="ECO:0000313" key="3">
    <source>
        <dbReference type="EMBL" id="SHF86725.1"/>
    </source>
</evidence>
<sequence length="350" mass="40837">MKLVRPPKLELYSFLFSMPLISAIVNLILYDDRLWKDYRVWIYSIPLIYLIGIFSWYSHVLYADWIERKYPELNQSRQRVLGKAMVLFFVMTPSILLILFIYDRFHILEYQFQDDDLFKGLLVGVGVNTIFETLYEADYVFSKMKQSAREKETMQELAVHQDFDTLKNQVNPHFLFNCLNTLSSLISVDKKRAEMFLDELSKVYRYLLKNNEEGVSTVAQEIRFIESYFNLLQTRYGNSVQLNVQIDKRYDPYLLPSLTLQLLVENAVKHNALSKNNPLVIDIFTVAGNKLVVSNNHQPLTVKANSTKVGLKNIKTKYSLLKQSGFLVMADDKNFTVVLPLIWNPQAIKV</sequence>
<dbReference type="RefSeq" id="WP_072864372.1">
    <property type="nucleotide sequence ID" value="NZ_FQUX01000008.1"/>
</dbReference>
<dbReference type="InterPro" id="IPR050640">
    <property type="entry name" value="Bact_2-comp_sensor_kinase"/>
</dbReference>
<evidence type="ECO:0000313" key="4">
    <source>
        <dbReference type="Proteomes" id="UP000184406"/>
    </source>
</evidence>
<proteinExistence type="predicted"/>
<name>A0A1M5F5J0_9FLAO</name>
<keyword evidence="3" id="KW-0418">Kinase</keyword>
<dbReference type="GO" id="GO:0000155">
    <property type="term" value="F:phosphorelay sensor kinase activity"/>
    <property type="evidence" value="ECO:0007669"/>
    <property type="project" value="InterPro"/>
</dbReference>
<feature type="transmembrane region" description="Helical" evidence="1">
    <location>
        <begin position="41"/>
        <end position="63"/>
    </location>
</feature>
<dbReference type="OrthoDB" id="9809908at2"/>
<evidence type="ECO:0000256" key="1">
    <source>
        <dbReference type="SAM" id="Phobius"/>
    </source>
</evidence>
<organism evidence="3 4">
    <name type="scientific">Arenibacter palladensis</name>
    <dbReference type="NCBI Taxonomy" id="237373"/>
    <lineage>
        <taxon>Bacteria</taxon>
        <taxon>Pseudomonadati</taxon>
        <taxon>Bacteroidota</taxon>
        <taxon>Flavobacteriia</taxon>
        <taxon>Flavobacteriales</taxon>
        <taxon>Flavobacteriaceae</taxon>
        <taxon>Arenibacter</taxon>
    </lineage>
</organism>
<dbReference type="InterPro" id="IPR010559">
    <property type="entry name" value="Sig_transdc_His_kin_internal"/>
</dbReference>
<dbReference type="PANTHER" id="PTHR34220">
    <property type="entry name" value="SENSOR HISTIDINE KINASE YPDA"/>
    <property type="match status" value="1"/>
</dbReference>